<dbReference type="Pfam" id="PF01066">
    <property type="entry name" value="CDP-OH_P_transf"/>
    <property type="match status" value="1"/>
</dbReference>
<evidence type="ECO:0000256" key="1">
    <source>
        <dbReference type="ARBA" id="ARBA00022679"/>
    </source>
</evidence>
<dbReference type="InterPro" id="IPR043130">
    <property type="entry name" value="CDP-OH_PTrfase_TM_dom"/>
</dbReference>
<feature type="transmembrane region" description="Helical" evidence="3">
    <location>
        <begin position="7"/>
        <end position="26"/>
    </location>
</feature>
<feature type="transmembrane region" description="Helical" evidence="3">
    <location>
        <begin position="32"/>
        <end position="53"/>
    </location>
</feature>
<dbReference type="InterPro" id="IPR048254">
    <property type="entry name" value="CDP_ALCOHOL_P_TRANSF_CS"/>
</dbReference>
<protein>
    <submittedName>
        <fullName evidence="4">CDP-alcohol phosphatidyltransferase family protein</fullName>
    </submittedName>
</protein>
<name>A0ABR7QNQ0_9FLAO</name>
<keyword evidence="5" id="KW-1185">Reference proteome</keyword>
<comment type="caution">
    <text evidence="4">The sequence shown here is derived from an EMBL/GenBank/DDBJ whole genome shotgun (WGS) entry which is preliminary data.</text>
</comment>
<sequence>MKRHIPNIITLLNVFCGCVATVFAVLNKLELAAAFVFLGIFFDFFDGLAARLLDVKSELGLQLDSLADMITSGLVPGIVMFQLLSISYSGGWNIGLQLDSAETMRWETFDIPLLPFFGFLITLASAYRLAKFNLDENQVSSFVGLPTPANALLILSFPLILLYHNNDFLNAIILNKWFLIGTTLLSSYLLNARIGLFALKFKNWGFKDNALRYIFIVVSFVLILTMKFMAIPAIIAFYVISSLVNQFNTPKTV</sequence>
<keyword evidence="3" id="KW-0812">Transmembrane</keyword>
<evidence type="ECO:0000313" key="4">
    <source>
        <dbReference type="EMBL" id="MBC8768793.1"/>
    </source>
</evidence>
<comment type="similarity">
    <text evidence="2">Belongs to the CDP-alcohol phosphatidyltransferase class-I family.</text>
</comment>
<dbReference type="RefSeq" id="WP_187585011.1">
    <property type="nucleotide sequence ID" value="NZ_JACLHY010000011.1"/>
</dbReference>
<dbReference type="PROSITE" id="PS51257">
    <property type="entry name" value="PROKAR_LIPOPROTEIN"/>
    <property type="match status" value="1"/>
</dbReference>
<organism evidence="4 5">
    <name type="scientific">Arenibacter arenosicollis</name>
    <dbReference type="NCBI Taxonomy" id="2762274"/>
    <lineage>
        <taxon>Bacteria</taxon>
        <taxon>Pseudomonadati</taxon>
        <taxon>Bacteroidota</taxon>
        <taxon>Flavobacteriia</taxon>
        <taxon>Flavobacteriales</taxon>
        <taxon>Flavobacteriaceae</taxon>
        <taxon>Arenibacter</taxon>
    </lineage>
</organism>
<evidence type="ECO:0000256" key="3">
    <source>
        <dbReference type="SAM" id="Phobius"/>
    </source>
</evidence>
<accession>A0ABR7QNQ0</accession>
<feature type="transmembrane region" description="Helical" evidence="3">
    <location>
        <begin position="177"/>
        <end position="199"/>
    </location>
</feature>
<dbReference type="PROSITE" id="PS00379">
    <property type="entry name" value="CDP_ALCOHOL_P_TRANSF"/>
    <property type="match status" value="1"/>
</dbReference>
<dbReference type="Gene3D" id="1.20.120.1760">
    <property type="match status" value="1"/>
</dbReference>
<feature type="transmembrane region" description="Helical" evidence="3">
    <location>
        <begin position="142"/>
        <end position="165"/>
    </location>
</feature>
<evidence type="ECO:0000313" key="5">
    <source>
        <dbReference type="Proteomes" id="UP000618952"/>
    </source>
</evidence>
<dbReference type="Proteomes" id="UP000618952">
    <property type="component" value="Unassembled WGS sequence"/>
</dbReference>
<evidence type="ECO:0000256" key="2">
    <source>
        <dbReference type="RuleBase" id="RU003750"/>
    </source>
</evidence>
<feature type="transmembrane region" description="Helical" evidence="3">
    <location>
        <begin position="111"/>
        <end position="130"/>
    </location>
</feature>
<feature type="transmembrane region" description="Helical" evidence="3">
    <location>
        <begin position="211"/>
        <end position="240"/>
    </location>
</feature>
<reference evidence="4 5" key="1">
    <citation type="submission" date="2020-08" db="EMBL/GenBank/DDBJ databases">
        <title>Arenibacter gaetbuli sp. nov., isolated from a sand dune.</title>
        <authorList>
            <person name="Park S."/>
            <person name="Yoon J.-H."/>
        </authorList>
    </citation>
    <scope>NUCLEOTIDE SEQUENCE [LARGE SCALE GENOMIC DNA]</scope>
    <source>
        <strain evidence="4 5">BSSL-BM3</strain>
    </source>
</reference>
<feature type="transmembrane region" description="Helical" evidence="3">
    <location>
        <begin position="65"/>
        <end position="91"/>
    </location>
</feature>
<keyword evidence="3" id="KW-1133">Transmembrane helix</keyword>
<keyword evidence="1 2" id="KW-0808">Transferase</keyword>
<keyword evidence="3" id="KW-0472">Membrane</keyword>
<dbReference type="InterPro" id="IPR000462">
    <property type="entry name" value="CDP-OH_P_trans"/>
</dbReference>
<proteinExistence type="inferred from homology"/>
<gene>
    <name evidence="4" type="ORF">H4O18_12385</name>
</gene>
<dbReference type="EMBL" id="JACLHY010000011">
    <property type="protein sequence ID" value="MBC8768793.1"/>
    <property type="molecule type" value="Genomic_DNA"/>
</dbReference>